<feature type="transmembrane region" description="Helical" evidence="1">
    <location>
        <begin position="47"/>
        <end position="71"/>
    </location>
</feature>
<dbReference type="EMBL" id="JF969276">
    <property type="protein sequence ID" value="AEH99614.1"/>
    <property type="molecule type" value="Genomic_DNA"/>
</dbReference>
<keyword evidence="1" id="KW-0472">Membrane</keyword>
<organism evidence="2">
    <name type="scientific">Paphia amabilis</name>
    <name type="common">short-necked clam</name>
    <dbReference type="NCBI Taxonomy" id="676961"/>
    <lineage>
        <taxon>Eukaryota</taxon>
        <taxon>Metazoa</taxon>
        <taxon>Spiralia</taxon>
        <taxon>Lophotrochozoa</taxon>
        <taxon>Mollusca</taxon>
        <taxon>Bivalvia</taxon>
        <taxon>Autobranchia</taxon>
        <taxon>Heteroconchia</taxon>
        <taxon>Euheterodonta</taxon>
        <taxon>Imparidentia</taxon>
        <taxon>Neoheterodontei</taxon>
        <taxon>Venerida</taxon>
        <taxon>Veneroidea</taxon>
        <taxon>Veneridae</taxon>
        <taxon>Paphia</taxon>
    </lineage>
</organism>
<keyword evidence="2" id="KW-0496">Mitochondrion</keyword>
<geneLocation type="mitochondrion" evidence="2"/>
<keyword evidence="1" id="KW-0812">Transmembrane</keyword>
<dbReference type="AlphaFoldDB" id="H6BHS3"/>
<proteinExistence type="predicted"/>
<keyword evidence="1" id="KW-1133">Transmembrane helix</keyword>
<sequence>MGVCFFSLLCVMWQEKFFLNVLLLFEILMMSVFVLCVYGGILGESVMVAYTSIMVLCLDVSGSIMGLALLVNSSRSTGVLKVHSFSFMSF</sequence>
<evidence type="ECO:0000256" key="1">
    <source>
        <dbReference type="SAM" id="Phobius"/>
    </source>
</evidence>
<gene>
    <name evidence="2" type="primary">nad4L</name>
</gene>
<reference evidence="2" key="1">
    <citation type="journal article" date="2012" name="Gene">
        <title>Comparative studies of the complete mitochondrial genomes of four Paphia clams and reconsideration of subgenus Neotapes (Bivalvia: Veneridae).</title>
        <authorList>
            <person name="Xu X."/>
            <person name="Wu X."/>
            <person name="Yu Z."/>
        </authorList>
    </citation>
    <scope>NUCLEOTIDE SEQUENCE</scope>
    <source>
        <tissue evidence="2">Adductor muscle</tissue>
    </source>
</reference>
<accession>H6BHS3</accession>
<protein>
    <submittedName>
        <fullName evidence="2">NADH dehydrogenase subunit 4L</fullName>
    </submittedName>
</protein>
<feature type="transmembrane region" description="Helical" evidence="1">
    <location>
        <begin position="17"/>
        <end position="41"/>
    </location>
</feature>
<name>H6BHS3_9BIVA</name>
<evidence type="ECO:0000313" key="2">
    <source>
        <dbReference type="EMBL" id="AEH99614.1"/>
    </source>
</evidence>
<dbReference type="Gene3D" id="1.10.287.3510">
    <property type="match status" value="1"/>
</dbReference>